<feature type="binding site" evidence="7">
    <location>
        <position position="94"/>
    </location>
    <ligand>
        <name>ATP</name>
        <dbReference type="ChEBI" id="CHEBI:30616"/>
    </ligand>
</feature>
<dbReference type="PROSITE" id="PS00108">
    <property type="entry name" value="PROTEIN_KINASE_ST"/>
    <property type="match status" value="1"/>
</dbReference>
<dbReference type="Gene3D" id="3.30.200.20">
    <property type="entry name" value="Phosphorylase Kinase, domain 1"/>
    <property type="match status" value="1"/>
</dbReference>
<dbReference type="GO" id="GO:0005524">
    <property type="term" value="F:ATP binding"/>
    <property type="evidence" value="ECO:0007669"/>
    <property type="project" value="UniProtKB-UniRule"/>
</dbReference>
<dbReference type="RefSeq" id="XP_001024389.2">
    <property type="nucleotide sequence ID" value="XM_001024389.3"/>
</dbReference>
<protein>
    <submittedName>
        <fullName evidence="10">Glycogen synthase kinase-3</fullName>
    </submittedName>
</protein>
<dbReference type="SMART" id="SM00220">
    <property type="entry name" value="S_TKc"/>
    <property type="match status" value="1"/>
</dbReference>
<keyword evidence="11" id="KW-1185">Reference proteome</keyword>
<evidence type="ECO:0000256" key="2">
    <source>
        <dbReference type="ARBA" id="ARBA00022527"/>
    </source>
</evidence>
<dbReference type="Pfam" id="PF00069">
    <property type="entry name" value="Pkinase"/>
    <property type="match status" value="1"/>
</dbReference>
<dbReference type="OrthoDB" id="272141at2759"/>
<evidence type="ECO:0000256" key="8">
    <source>
        <dbReference type="RuleBase" id="RU000304"/>
    </source>
</evidence>
<evidence type="ECO:0000313" key="10">
    <source>
        <dbReference type="EMBL" id="EAS04144.2"/>
    </source>
</evidence>
<dbReference type="FunCoup" id="Q248A1">
    <property type="interactions" value="147"/>
</dbReference>
<evidence type="ECO:0000256" key="6">
    <source>
        <dbReference type="ARBA" id="ARBA00022840"/>
    </source>
</evidence>
<dbReference type="InterPro" id="IPR000719">
    <property type="entry name" value="Prot_kinase_dom"/>
</dbReference>
<evidence type="ECO:0000256" key="3">
    <source>
        <dbReference type="ARBA" id="ARBA00022679"/>
    </source>
</evidence>
<dbReference type="GO" id="GO:0004674">
    <property type="term" value="F:protein serine/threonine kinase activity"/>
    <property type="evidence" value="ECO:0007669"/>
    <property type="project" value="UniProtKB-KW"/>
</dbReference>
<evidence type="ECO:0000256" key="4">
    <source>
        <dbReference type="ARBA" id="ARBA00022741"/>
    </source>
</evidence>
<dbReference type="InterPro" id="IPR039192">
    <property type="entry name" value="STKc_GSK3"/>
</dbReference>
<dbReference type="PANTHER" id="PTHR24057:SF0">
    <property type="entry name" value="PROTEIN KINASE SHAGGY-RELATED"/>
    <property type="match status" value="1"/>
</dbReference>
<dbReference type="GO" id="GO:0005634">
    <property type="term" value="C:nucleus"/>
    <property type="evidence" value="ECO:0007669"/>
    <property type="project" value="TreeGrafter"/>
</dbReference>
<keyword evidence="5 10" id="KW-0418">Kinase</keyword>
<keyword evidence="4 7" id="KW-0547">Nucleotide-binding</keyword>
<accession>Q248A1</accession>
<dbReference type="Proteomes" id="UP000009168">
    <property type="component" value="Unassembled WGS sequence"/>
</dbReference>
<dbReference type="InterPro" id="IPR011009">
    <property type="entry name" value="Kinase-like_dom_sf"/>
</dbReference>
<dbReference type="eggNOG" id="KOG0658">
    <property type="taxonomic scope" value="Eukaryota"/>
</dbReference>
<dbReference type="PROSITE" id="PS50011">
    <property type="entry name" value="PROTEIN_KINASE_DOM"/>
    <property type="match status" value="1"/>
</dbReference>
<keyword evidence="3" id="KW-0808">Transferase</keyword>
<feature type="domain" description="Protein kinase" evidence="9">
    <location>
        <begin position="64"/>
        <end position="351"/>
    </location>
</feature>
<comment type="similarity">
    <text evidence="1">Belongs to the protein kinase superfamily. CMGC Ser/Thr protein kinase family. GSK-3 subfamily.</text>
</comment>
<evidence type="ECO:0000256" key="1">
    <source>
        <dbReference type="ARBA" id="ARBA00005527"/>
    </source>
</evidence>
<dbReference type="HOGENOM" id="CLU_000288_181_20_1"/>
<evidence type="ECO:0000259" key="9">
    <source>
        <dbReference type="PROSITE" id="PS50011"/>
    </source>
</evidence>
<name>Q248A1_TETTS</name>
<dbReference type="SUPFAM" id="SSF56112">
    <property type="entry name" value="Protein kinase-like (PK-like)"/>
    <property type="match status" value="1"/>
</dbReference>
<dbReference type="GO" id="GO:0007165">
    <property type="term" value="P:signal transduction"/>
    <property type="evidence" value="ECO:0007669"/>
    <property type="project" value="TreeGrafter"/>
</dbReference>
<dbReference type="InterPro" id="IPR008271">
    <property type="entry name" value="Ser/Thr_kinase_AS"/>
</dbReference>
<gene>
    <name evidence="10" type="ORF">TTHERM_00532680</name>
</gene>
<dbReference type="FunFam" id="1.10.510.10:FF:000082">
    <property type="entry name" value="Shaggy-related protein kinase kappa"/>
    <property type="match status" value="1"/>
</dbReference>
<dbReference type="PANTHER" id="PTHR24057">
    <property type="entry name" value="GLYCOGEN SYNTHASE KINASE-3 ALPHA"/>
    <property type="match status" value="1"/>
</dbReference>
<keyword evidence="2 8" id="KW-0723">Serine/threonine-protein kinase</keyword>
<evidence type="ECO:0000256" key="5">
    <source>
        <dbReference type="ARBA" id="ARBA00022777"/>
    </source>
</evidence>
<keyword evidence="6 7" id="KW-0067">ATP-binding</keyword>
<dbReference type="CDD" id="cd14137">
    <property type="entry name" value="STKc_GSK3"/>
    <property type="match status" value="1"/>
</dbReference>
<dbReference type="Gene3D" id="1.10.510.10">
    <property type="entry name" value="Transferase(Phosphotransferase) domain 1"/>
    <property type="match status" value="1"/>
</dbReference>
<dbReference type="InterPro" id="IPR050591">
    <property type="entry name" value="GSK-3"/>
</dbReference>
<dbReference type="KEGG" id="tet:TTHERM_00532680"/>
<evidence type="ECO:0000313" key="11">
    <source>
        <dbReference type="Proteomes" id="UP000009168"/>
    </source>
</evidence>
<reference evidence="11" key="1">
    <citation type="journal article" date="2006" name="PLoS Biol.">
        <title>Macronuclear genome sequence of the ciliate Tetrahymena thermophila, a model eukaryote.</title>
        <authorList>
            <person name="Eisen J.A."/>
            <person name="Coyne R.S."/>
            <person name="Wu M."/>
            <person name="Wu D."/>
            <person name="Thiagarajan M."/>
            <person name="Wortman J.R."/>
            <person name="Badger J.H."/>
            <person name="Ren Q."/>
            <person name="Amedeo P."/>
            <person name="Jones K.M."/>
            <person name="Tallon L.J."/>
            <person name="Delcher A.L."/>
            <person name="Salzberg S.L."/>
            <person name="Silva J.C."/>
            <person name="Haas B.J."/>
            <person name="Majoros W.H."/>
            <person name="Farzad M."/>
            <person name="Carlton J.M."/>
            <person name="Smith R.K. Jr."/>
            <person name="Garg J."/>
            <person name="Pearlman R.E."/>
            <person name="Karrer K.M."/>
            <person name="Sun L."/>
            <person name="Manning G."/>
            <person name="Elde N.C."/>
            <person name="Turkewitz A.P."/>
            <person name="Asai D.J."/>
            <person name="Wilkes D.E."/>
            <person name="Wang Y."/>
            <person name="Cai H."/>
            <person name="Collins K."/>
            <person name="Stewart B.A."/>
            <person name="Lee S.R."/>
            <person name="Wilamowska K."/>
            <person name="Weinberg Z."/>
            <person name="Ruzzo W.L."/>
            <person name="Wloga D."/>
            <person name="Gaertig J."/>
            <person name="Frankel J."/>
            <person name="Tsao C.-C."/>
            <person name="Gorovsky M.A."/>
            <person name="Keeling P.J."/>
            <person name="Waller R.F."/>
            <person name="Patron N.J."/>
            <person name="Cherry J.M."/>
            <person name="Stover N.A."/>
            <person name="Krieger C.J."/>
            <person name="del Toro C."/>
            <person name="Ryder H.F."/>
            <person name="Williamson S.C."/>
            <person name="Barbeau R.A."/>
            <person name="Hamilton E.P."/>
            <person name="Orias E."/>
        </authorList>
    </citation>
    <scope>NUCLEOTIDE SEQUENCE [LARGE SCALE GENOMIC DNA]</scope>
    <source>
        <strain evidence="11">SB210</strain>
    </source>
</reference>
<evidence type="ECO:0000256" key="7">
    <source>
        <dbReference type="PROSITE-ProRule" id="PRU10141"/>
    </source>
</evidence>
<dbReference type="GeneID" id="7836185"/>
<dbReference type="InterPro" id="IPR017441">
    <property type="entry name" value="Protein_kinase_ATP_BS"/>
</dbReference>
<organism evidence="10 11">
    <name type="scientific">Tetrahymena thermophila (strain SB210)</name>
    <dbReference type="NCBI Taxonomy" id="312017"/>
    <lineage>
        <taxon>Eukaryota</taxon>
        <taxon>Sar</taxon>
        <taxon>Alveolata</taxon>
        <taxon>Ciliophora</taxon>
        <taxon>Intramacronucleata</taxon>
        <taxon>Oligohymenophorea</taxon>
        <taxon>Hymenostomatida</taxon>
        <taxon>Tetrahymenina</taxon>
        <taxon>Tetrahymenidae</taxon>
        <taxon>Tetrahymena</taxon>
    </lineage>
</organism>
<sequence length="403" mass="46662">MKVNKNYMNMRIPTQNYDKEVLPTQADEGIGSRVHTVGSMKENEYQKKQQQKQQAGNYTYTIVGDEDKVVGSGTFGVVYQATTKETGEVVAIKKVFQDKRYKNRELQMMKEIGNHPNVIKLRNHYYSYGNSTDDVYLHLVMDFVPETLYKMIKYYSKKHKGNFPNILLKYYSYQMLRSLAYIHGINICHRDIKPQNILVDPRNHNLKMCDFGSAKKLVPGESNISYICSRCYRAPELMFQATQYTHAIDVWSVGCVIAEMVLGQPIFIGESSVDQLIEIIKVLGTPTQQQIFAMNPDHQGTKMPNIKPTPWTKVFQNCRIDPLAIDLISKILVYNPEKRLKPLEALLHPFFEELRNPKCRINGKPLDNLFNFTEAEIGPNEELLQRLIPDWYVQQLTEAQNQY</sequence>
<dbReference type="GO" id="GO:0005737">
    <property type="term" value="C:cytoplasm"/>
    <property type="evidence" value="ECO:0007669"/>
    <property type="project" value="TreeGrafter"/>
</dbReference>
<dbReference type="GO" id="GO:0030154">
    <property type="term" value="P:cell differentiation"/>
    <property type="evidence" value="ECO:0007669"/>
    <property type="project" value="TreeGrafter"/>
</dbReference>
<dbReference type="PROSITE" id="PS00107">
    <property type="entry name" value="PROTEIN_KINASE_ATP"/>
    <property type="match status" value="1"/>
</dbReference>
<dbReference type="InParanoid" id="Q248A1"/>
<dbReference type="EMBL" id="GG662455">
    <property type="protein sequence ID" value="EAS04144.2"/>
    <property type="molecule type" value="Genomic_DNA"/>
</dbReference>
<proteinExistence type="inferred from homology"/>
<dbReference type="AlphaFoldDB" id="Q248A1"/>
<dbReference type="STRING" id="312017.Q248A1"/>